<name>A0ABS2QHG9_9BACI</name>
<dbReference type="InterPro" id="IPR000620">
    <property type="entry name" value="EamA_dom"/>
</dbReference>
<proteinExistence type="inferred from homology"/>
<keyword evidence="6" id="KW-1185">Reference proteome</keyword>
<dbReference type="Pfam" id="PF00892">
    <property type="entry name" value="EamA"/>
    <property type="match status" value="2"/>
</dbReference>
<organism evidence="5 6">
    <name type="scientific">Peribacillus deserti</name>
    <dbReference type="NCBI Taxonomy" id="673318"/>
    <lineage>
        <taxon>Bacteria</taxon>
        <taxon>Bacillati</taxon>
        <taxon>Bacillota</taxon>
        <taxon>Bacilli</taxon>
        <taxon>Bacillales</taxon>
        <taxon>Bacillaceae</taxon>
        <taxon>Peribacillus</taxon>
    </lineage>
</organism>
<feature type="transmembrane region" description="Helical" evidence="3">
    <location>
        <begin position="97"/>
        <end position="119"/>
    </location>
</feature>
<feature type="transmembrane region" description="Helical" evidence="3">
    <location>
        <begin position="216"/>
        <end position="235"/>
    </location>
</feature>
<dbReference type="Proteomes" id="UP000823486">
    <property type="component" value="Unassembled WGS sequence"/>
</dbReference>
<keyword evidence="3" id="KW-0812">Transmembrane</keyword>
<feature type="transmembrane region" description="Helical" evidence="3">
    <location>
        <begin position="247"/>
        <end position="266"/>
    </location>
</feature>
<protein>
    <submittedName>
        <fullName evidence="5">Drug/metabolite transporter (DMT)-like permease</fullName>
    </submittedName>
</protein>
<evidence type="ECO:0000256" key="1">
    <source>
        <dbReference type="ARBA" id="ARBA00004127"/>
    </source>
</evidence>
<dbReference type="SUPFAM" id="SSF103481">
    <property type="entry name" value="Multidrug resistance efflux transporter EmrE"/>
    <property type="match status" value="2"/>
</dbReference>
<feature type="transmembrane region" description="Helical" evidence="3">
    <location>
        <begin position="154"/>
        <end position="173"/>
    </location>
</feature>
<evidence type="ECO:0000256" key="2">
    <source>
        <dbReference type="ARBA" id="ARBA00007362"/>
    </source>
</evidence>
<dbReference type="InterPro" id="IPR037185">
    <property type="entry name" value="EmrE-like"/>
</dbReference>
<feature type="transmembrane region" description="Helical" evidence="3">
    <location>
        <begin position="7"/>
        <end position="27"/>
    </location>
</feature>
<evidence type="ECO:0000256" key="3">
    <source>
        <dbReference type="SAM" id="Phobius"/>
    </source>
</evidence>
<reference evidence="5 6" key="1">
    <citation type="submission" date="2021-01" db="EMBL/GenBank/DDBJ databases">
        <title>Genomic Encyclopedia of Type Strains, Phase IV (KMG-IV): sequencing the most valuable type-strain genomes for metagenomic binning, comparative biology and taxonomic classification.</title>
        <authorList>
            <person name="Goeker M."/>
        </authorList>
    </citation>
    <scope>NUCLEOTIDE SEQUENCE [LARGE SCALE GENOMIC DNA]</scope>
    <source>
        <strain evidence="5 6">DSM 105482</strain>
    </source>
</reference>
<dbReference type="PANTHER" id="PTHR22911:SF79">
    <property type="entry name" value="MOBA-LIKE NTP TRANSFERASE DOMAIN-CONTAINING PROTEIN"/>
    <property type="match status" value="1"/>
</dbReference>
<comment type="caution">
    <text evidence="5">The sequence shown here is derived from an EMBL/GenBank/DDBJ whole genome shotgun (WGS) entry which is preliminary data.</text>
</comment>
<feature type="domain" description="EamA" evidence="4">
    <location>
        <begin position="8"/>
        <end position="141"/>
    </location>
</feature>
<accession>A0ABS2QHG9</accession>
<evidence type="ECO:0000313" key="5">
    <source>
        <dbReference type="EMBL" id="MBM7692589.1"/>
    </source>
</evidence>
<feature type="transmembrane region" description="Helical" evidence="3">
    <location>
        <begin position="39"/>
        <end position="58"/>
    </location>
</feature>
<feature type="domain" description="EamA" evidence="4">
    <location>
        <begin position="155"/>
        <end position="289"/>
    </location>
</feature>
<comment type="subcellular location">
    <subcellularLocation>
        <location evidence="1">Endomembrane system</location>
        <topology evidence="1">Multi-pass membrane protein</topology>
    </subcellularLocation>
</comment>
<dbReference type="EMBL" id="JAFBFI010000007">
    <property type="protein sequence ID" value="MBM7692589.1"/>
    <property type="molecule type" value="Genomic_DNA"/>
</dbReference>
<feature type="transmembrane region" description="Helical" evidence="3">
    <location>
        <begin position="128"/>
        <end position="148"/>
    </location>
</feature>
<comment type="similarity">
    <text evidence="2">Belongs to the EamA transporter family.</text>
</comment>
<feature type="transmembrane region" description="Helical" evidence="3">
    <location>
        <begin position="272"/>
        <end position="290"/>
    </location>
</feature>
<keyword evidence="3" id="KW-0472">Membrane</keyword>
<evidence type="ECO:0000313" key="6">
    <source>
        <dbReference type="Proteomes" id="UP000823486"/>
    </source>
</evidence>
<feature type="transmembrane region" description="Helical" evidence="3">
    <location>
        <begin position="70"/>
        <end position="91"/>
    </location>
</feature>
<feature type="transmembrane region" description="Helical" evidence="3">
    <location>
        <begin position="185"/>
        <end position="204"/>
    </location>
</feature>
<dbReference type="RefSeq" id="WP_204542392.1">
    <property type="nucleotide sequence ID" value="NZ_JAFBFI010000007.1"/>
</dbReference>
<dbReference type="PANTHER" id="PTHR22911">
    <property type="entry name" value="ACYL-MALONYL CONDENSING ENZYME-RELATED"/>
    <property type="match status" value="1"/>
</dbReference>
<gene>
    <name evidence="5" type="ORF">JOC77_002019</name>
</gene>
<keyword evidence="3" id="KW-1133">Transmembrane helix</keyword>
<sequence length="303" mass="33103">MEKRNYIAHFSVLIAGILWGLIGIFVKGLNALDLSAMDIVAVRSAAAFLILLIGGLVFKRRELIIKPKDAYLFVGTGILSMVFFNWCYFTAMQMLNISLAVILLYTAPAFVLVLSSLILKETFTKTKLLLIICTLIGCTLVAGTNIGASGDLTLTGIIIGLGSGLGYALYSIFGKLALKKYSSYTISLYTFLFALIPLLPFTTFWTRLPSGQLFTFSMYTIGLGIISTVFAYLFYTSGLKKMESCKASLLSTVEPVTAMLIGFFLFGEQITGWQIAGSLLIILSVSAISVDFTRLKRAGMEHN</sequence>
<evidence type="ECO:0000259" key="4">
    <source>
        <dbReference type="Pfam" id="PF00892"/>
    </source>
</evidence>
<dbReference type="Gene3D" id="1.10.3730.20">
    <property type="match status" value="2"/>
</dbReference>